<evidence type="ECO:0000313" key="1">
    <source>
        <dbReference type="Proteomes" id="UP000095286"/>
    </source>
</evidence>
<name>A0AC35TKD2_9BILA</name>
<protein>
    <submittedName>
        <fullName evidence="2">C2H2-type domain-containing protein</fullName>
    </submittedName>
</protein>
<sequence length="295" mass="33654">EGPRKKVMKVVNPAPLTVRIHEASQVSQSPAIIPPKAMALYKLIDRCIKYNPKNDKIFTAQSVKNKYCLFTLKNGTRIKASLPLDDDRDIENCSLCGEPVFQSYIARRNHALNKHCMKDLNIDSTEQEVLVPALFLTIKNCFPNARVINDFSCVVCNRIYKTIDTRRDHIGRFHHNGRQFCCVVKGCNYHFTAIFQLRNHFKSCHIGFDKAALNEFLVQEKAVLMQVESHYFPANLAIYKKSIENIYIQAKLIAKSDDTEMHQENDESVSSSIEANESTHENSVTPSNNSQIVVY</sequence>
<evidence type="ECO:0000313" key="2">
    <source>
        <dbReference type="WBParaSite" id="RSKR_0000161200.1"/>
    </source>
</evidence>
<reference evidence="2" key="1">
    <citation type="submission" date="2016-11" db="UniProtKB">
        <authorList>
            <consortium name="WormBaseParasite"/>
        </authorList>
    </citation>
    <scope>IDENTIFICATION</scope>
    <source>
        <strain evidence="2">KR3021</strain>
    </source>
</reference>
<dbReference type="WBParaSite" id="RSKR_0000161200.1">
    <property type="protein sequence ID" value="RSKR_0000161200.1"/>
    <property type="gene ID" value="RSKR_0000161200"/>
</dbReference>
<organism evidence="1 2">
    <name type="scientific">Rhabditophanes sp. KR3021</name>
    <dbReference type="NCBI Taxonomy" id="114890"/>
    <lineage>
        <taxon>Eukaryota</taxon>
        <taxon>Metazoa</taxon>
        <taxon>Ecdysozoa</taxon>
        <taxon>Nematoda</taxon>
        <taxon>Chromadorea</taxon>
        <taxon>Rhabditida</taxon>
        <taxon>Tylenchina</taxon>
        <taxon>Panagrolaimomorpha</taxon>
        <taxon>Strongyloidoidea</taxon>
        <taxon>Alloionematidae</taxon>
        <taxon>Rhabditophanes</taxon>
    </lineage>
</organism>
<accession>A0AC35TKD2</accession>
<proteinExistence type="predicted"/>
<dbReference type="Proteomes" id="UP000095286">
    <property type="component" value="Unplaced"/>
</dbReference>